<keyword evidence="11" id="KW-1185">Reference proteome</keyword>
<feature type="transmembrane region" description="Helical" evidence="9">
    <location>
        <begin position="7"/>
        <end position="27"/>
    </location>
</feature>
<keyword evidence="5" id="KW-0769">Symport</keyword>
<dbReference type="PRINTS" id="PR00173">
    <property type="entry name" value="EDTRNSPORT"/>
</dbReference>
<dbReference type="InterPro" id="IPR036458">
    <property type="entry name" value="Na:dicarbo_symporter_sf"/>
</dbReference>
<comment type="caution">
    <text evidence="10">The sequence shown here is derived from an EMBL/GenBank/DDBJ whole genome shotgun (WGS) entry which is preliminary data.</text>
</comment>
<feature type="transmembrane region" description="Helical" evidence="9">
    <location>
        <begin position="219"/>
        <end position="245"/>
    </location>
</feature>
<dbReference type="SUPFAM" id="SSF118215">
    <property type="entry name" value="Proton glutamate symport protein"/>
    <property type="match status" value="1"/>
</dbReference>
<dbReference type="GO" id="GO:0015366">
    <property type="term" value="F:malate:proton symporter activity"/>
    <property type="evidence" value="ECO:0007669"/>
    <property type="project" value="TreeGrafter"/>
</dbReference>
<keyword evidence="4 9" id="KW-0812">Transmembrane</keyword>
<feature type="transmembrane region" description="Helical" evidence="9">
    <location>
        <begin position="72"/>
        <end position="95"/>
    </location>
</feature>
<protein>
    <submittedName>
        <fullName evidence="10">Sodium:dicarboxylate symporter</fullName>
    </submittedName>
</protein>
<evidence type="ECO:0000256" key="1">
    <source>
        <dbReference type="ARBA" id="ARBA00004651"/>
    </source>
</evidence>
<proteinExistence type="predicted"/>
<dbReference type="Pfam" id="PF00375">
    <property type="entry name" value="SDF"/>
    <property type="match status" value="1"/>
</dbReference>
<organism evidence="10 11">
    <name type="scientific">Caballeronia pedi</name>
    <dbReference type="NCBI Taxonomy" id="1777141"/>
    <lineage>
        <taxon>Bacteria</taxon>
        <taxon>Pseudomonadati</taxon>
        <taxon>Pseudomonadota</taxon>
        <taxon>Betaproteobacteria</taxon>
        <taxon>Burkholderiales</taxon>
        <taxon>Burkholderiaceae</taxon>
        <taxon>Caballeronia</taxon>
    </lineage>
</organism>
<reference evidence="10" key="1">
    <citation type="submission" date="2016-01" db="EMBL/GenBank/DDBJ databases">
        <authorList>
            <person name="Peeters C."/>
        </authorList>
    </citation>
    <scope>NUCLEOTIDE SEQUENCE [LARGE SCALE GENOMIC DNA]</scope>
    <source>
        <strain evidence="10">LMG 29323</strain>
    </source>
</reference>
<feature type="transmembrane region" description="Helical" evidence="9">
    <location>
        <begin position="180"/>
        <end position="207"/>
    </location>
</feature>
<dbReference type="STRING" id="1777141.AWB80_07172"/>
<gene>
    <name evidence="10" type="ORF">AWB80_07172</name>
</gene>
<dbReference type="OrthoDB" id="9766690at2"/>
<evidence type="ECO:0000256" key="7">
    <source>
        <dbReference type="ARBA" id="ARBA00023136"/>
    </source>
</evidence>
<keyword evidence="3" id="KW-1003">Cell membrane</keyword>
<dbReference type="InterPro" id="IPR001991">
    <property type="entry name" value="Na-dicarboxylate_symporter"/>
</dbReference>
<dbReference type="GO" id="GO:0015138">
    <property type="term" value="F:fumarate transmembrane transporter activity"/>
    <property type="evidence" value="ECO:0007669"/>
    <property type="project" value="TreeGrafter"/>
</dbReference>
<dbReference type="EMBL" id="FCOE02000043">
    <property type="protein sequence ID" value="SAK96062.1"/>
    <property type="molecule type" value="Genomic_DNA"/>
</dbReference>
<dbReference type="RefSeq" id="WP_087131859.1">
    <property type="nucleotide sequence ID" value="NZ_FCOE02000043.1"/>
</dbReference>
<dbReference type="GO" id="GO:0005886">
    <property type="term" value="C:plasma membrane"/>
    <property type="evidence" value="ECO:0007669"/>
    <property type="project" value="UniProtKB-SubCell"/>
</dbReference>
<dbReference type="PANTHER" id="PTHR42865:SF1">
    <property type="entry name" value="AEROBIC C4-DICARBOXYLATE TRANSPORT PROTEIN"/>
    <property type="match status" value="1"/>
</dbReference>
<evidence type="ECO:0000256" key="3">
    <source>
        <dbReference type="ARBA" id="ARBA00022475"/>
    </source>
</evidence>
<evidence type="ECO:0000256" key="5">
    <source>
        <dbReference type="ARBA" id="ARBA00022847"/>
    </source>
</evidence>
<feature type="transmembrane region" description="Helical" evidence="9">
    <location>
        <begin position="302"/>
        <end position="322"/>
    </location>
</feature>
<dbReference type="GO" id="GO:0015141">
    <property type="term" value="F:succinate transmembrane transporter activity"/>
    <property type="evidence" value="ECO:0007669"/>
    <property type="project" value="TreeGrafter"/>
</dbReference>
<dbReference type="PANTHER" id="PTHR42865">
    <property type="entry name" value="PROTON/GLUTAMATE-ASPARTATE SYMPORTER"/>
    <property type="match status" value="1"/>
</dbReference>
<feature type="transmembrane region" description="Helical" evidence="9">
    <location>
        <begin position="39"/>
        <end position="60"/>
    </location>
</feature>
<feature type="transmembrane region" description="Helical" evidence="9">
    <location>
        <begin position="150"/>
        <end position="168"/>
    </location>
</feature>
<keyword evidence="7 9" id="KW-0472">Membrane</keyword>
<dbReference type="Proteomes" id="UP000054911">
    <property type="component" value="Unassembled WGS sequence"/>
</dbReference>
<feature type="transmembrane region" description="Helical" evidence="9">
    <location>
        <begin position="342"/>
        <end position="361"/>
    </location>
</feature>
<name>A0A158DN73_9BURK</name>
<evidence type="ECO:0000256" key="4">
    <source>
        <dbReference type="ARBA" id="ARBA00022692"/>
    </source>
</evidence>
<evidence type="ECO:0000256" key="6">
    <source>
        <dbReference type="ARBA" id="ARBA00022989"/>
    </source>
</evidence>
<dbReference type="GO" id="GO:0070778">
    <property type="term" value="P:L-aspartate transmembrane transport"/>
    <property type="evidence" value="ECO:0007669"/>
    <property type="project" value="TreeGrafter"/>
</dbReference>
<dbReference type="FunFam" id="1.10.3860.10:FF:000001">
    <property type="entry name" value="C4-dicarboxylate transport protein"/>
    <property type="match status" value="1"/>
</dbReference>
<keyword evidence="2" id="KW-0813">Transport</keyword>
<comment type="subcellular location">
    <subcellularLocation>
        <location evidence="1">Cell membrane</location>
        <topology evidence="1">Multi-pass membrane protein</topology>
    </subcellularLocation>
</comment>
<evidence type="ECO:0000256" key="9">
    <source>
        <dbReference type="SAM" id="Phobius"/>
    </source>
</evidence>
<dbReference type="Gene3D" id="1.10.3860.10">
    <property type="entry name" value="Sodium:dicarboxylate symporter"/>
    <property type="match status" value="1"/>
</dbReference>
<evidence type="ECO:0000313" key="10">
    <source>
        <dbReference type="EMBL" id="SAK96062.1"/>
    </source>
</evidence>
<accession>A0A158DN73</accession>
<dbReference type="AlphaFoldDB" id="A0A158DN73"/>
<keyword evidence="6 9" id="KW-1133">Transmembrane helix</keyword>
<evidence type="ECO:0000256" key="2">
    <source>
        <dbReference type="ARBA" id="ARBA00022448"/>
    </source>
</evidence>
<sequence length="424" mass="44775">MRKIFRQIYVQVLIAIVAGALLGHYFPHFGQSVAPLSTAFIKLVKMVTAPLIFVTIVLGAKEMGGAGALGRIGGRSIILFELTTTIALLMGLWAVNYIQPGASLNLTPASIDASVLSGYERSMHASGGITEFFLNIIPDSAVSAFAHSDMLQVVLFSTLFAIGLSHAGKAGEPAYKFFEAISHALFGIVRIVMRVAPIGAFGAMAYAVGKFGFATMNSLMMLLVTVYVATLAYIVLVLGGICLMCDVSLWRLLKYIRGEILLVIATVSSEAAFPQLVKKLEALGCPTGVVGIVMPMGYTFNLAGTCVAQVICAVFIAQAFGIQLSVAEQAVLVGISMLTSKGMAGVAGASFICLLATLAAFKHIPIEGAALVLGVDRFIAEVRATTNMIGNAVATVAVAHWERQRDDVCMRETLGMRPKASNAA</sequence>
<comment type="function">
    <text evidence="8">Responsible for the transport of dicarboxylates such as succinate, fumarate, and malate from the periplasm across the membrane.</text>
</comment>
<evidence type="ECO:0000313" key="11">
    <source>
        <dbReference type="Proteomes" id="UP000054911"/>
    </source>
</evidence>
<evidence type="ECO:0000256" key="8">
    <source>
        <dbReference type="ARBA" id="ARBA00053346"/>
    </source>
</evidence>